<feature type="binding site" evidence="7">
    <location>
        <position position="92"/>
    </location>
    <ligand>
        <name>substrate</name>
    </ligand>
</feature>
<dbReference type="SUPFAM" id="SSF52540">
    <property type="entry name" value="P-loop containing nucleoside triphosphate hydrolases"/>
    <property type="match status" value="1"/>
</dbReference>
<reference evidence="8" key="1">
    <citation type="submission" date="2016-04" db="EMBL/GenBank/DDBJ databases">
        <authorList>
            <person name="Evans L.H."/>
            <person name="Alamgir A."/>
            <person name="Owens N."/>
            <person name="Weber N.D."/>
            <person name="Virtaneva K."/>
            <person name="Barbian K."/>
            <person name="Babar A."/>
            <person name="Rosenke K."/>
        </authorList>
    </citation>
    <scope>NUCLEOTIDE SEQUENCE</scope>
    <source>
        <strain evidence="8">92-2</strain>
    </source>
</reference>
<comment type="cofactor">
    <cofactor evidence="7">
        <name>Mg(2+)</name>
        <dbReference type="ChEBI" id="CHEBI:18420"/>
    </cofactor>
    <text evidence="7">Binds 1 Mg(2+) ion per subunit.</text>
</comment>
<dbReference type="HAMAP" id="MF_00109">
    <property type="entry name" value="Shikimate_kinase"/>
    <property type="match status" value="1"/>
</dbReference>
<dbReference type="GO" id="GO:0009423">
    <property type="term" value="P:chorismate biosynthetic process"/>
    <property type="evidence" value="ECO:0007669"/>
    <property type="project" value="UniProtKB-UniRule"/>
</dbReference>
<protein>
    <recommendedName>
        <fullName evidence="7">Shikimate kinase</fullName>
        <shortName evidence="7">SK</shortName>
        <ecNumber evidence="7">2.7.1.71</ecNumber>
    </recommendedName>
</protein>
<keyword evidence="1 7" id="KW-0028">Amino-acid biosynthesis</keyword>
<dbReference type="PANTHER" id="PTHR21087">
    <property type="entry name" value="SHIKIMATE KINASE"/>
    <property type="match status" value="1"/>
</dbReference>
<dbReference type="PANTHER" id="PTHR21087:SF16">
    <property type="entry name" value="SHIKIMATE KINASE 1, CHLOROPLASTIC"/>
    <property type="match status" value="1"/>
</dbReference>
<dbReference type="GO" id="GO:0005524">
    <property type="term" value="F:ATP binding"/>
    <property type="evidence" value="ECO:0007669"/>
    <property type="project" value="UniProtKB-UniRule"/>
</dbReference>
<dbReference type="AlphaFoldDB" id="A0A212JHR9"/>
<comment type="subcellular location">
    <subcellularLocation>
        <location evidence="7">Cytoplasm</location>
    </subcellularLocation>
</comment>
<comment type="pathway">
    <text evidence="7">Metabolic intermediate biosynthesis; chorismate biosynthesis; chorismate from D-erythrose 4-phosphate and phosphoenolpyruvate: step 5/7.</text>
</comment>
<evidence type="ECO:0000256" key="3">
    <source>
        <dbReference type="ARBA" id="ARBA00022741"/>
    </source>
</evidence>
<name>A0A212JHR9_9BACT</name>
<keyword evidence="7" id="KW-0479">Metal-binding</keyword>
<keyword evidence="7" id="KW-0460">Magnesium</keyword>
<gene>
    <name evidence="7 8" type="primary">aroK</name>
    <name evidence="8" type="ORF">KM92DES2_11130</name>
</gene>
<evidence type="ECO:0000256" key="6">
    <source>
        <dbReference type="ARBA" id="ARBA00023141"/>
    </source>
</evidence>
<keyword evidence="4 7" id="KW-0418">Kinase</keyword>
<dbReference type="GO" id="GO:0008652">
    <property type="term" value="P:amino acid biosynthetic process"/>
    <property type="evidence" value="ECO:0007669"/>
    <property type="project" value="UniProtKB-KW"/>
</dbReference>
<dbReference type="EC" id="2.7.1.71" evidence="7"/>
<dbReference type="EMBL" id="FLUP01000001">
    <property type="protein sequence ID" value="SBV98974.1"/>
    <property type="molecule type" value="Genomic_DNA"/>
</dbReference>
<keyword evidence="7" id="KW-0963">Cytoplasm</keyword>
<comment type="catalytic activity">
    <reaction evidence="7">
        <text>shikimate + ATP = 3-phosphoshikimate + ADP + H(+)</text>
        <dbReference type="Rhea" id="RHEA:13121"/>
        <dbReference type="ChEBI" id="CHEBI:15378"/>
        <dbReference type="ChEBI" id="CHEBI:30616"/>
        <dbReference type="ChEBI" id="CHEBI:36208"/>
        <dbReference type="ChEBI" id="CHEBI:145989"/>
        <dbReference type="ChEBI" id="CHEBI:456216"/>
        <dbReference type="EC" id="2.7.1.71"/>
    </reaction>
</comment>
<dbReference type="GO" id="GO:0009073">
    <property type="term" value="P:aromatic amino acid family biosynthetic process"/>
    <property type="evidence" value="ECO:0007669"/>
    <property type="project" value="UniProtKB-KW"/>
</dbReference>
<dbReference type="NCBIfam" id="NF040667">
    <property type="entry name" value="hom_kin_desulfo"/>
    <property type="match status" value="1"/>
</dbReference>
<keyword evidence="6 7" id="KW-0057">Aromatic amino acid biosynthesis</keyword>
<organism evidence="8">
    <name type="scientific">uncultured Desulfovibrio sp</name>
    <dbReference type="NCBI Taxonomy" id="167968"/>
    <lineage>
        <taxon>Bacteria</taxon>
        <taxon>Pseudomonadati</taxon>
        <taxon>Thermodesulfobacteriota</taxon>
        <taxon>Desulfovibrionia</taxon>
        <taxon>Desulfovibrionales</taxon>
        <taxon>Desulfovibrionaceae</taxon>
        <taxon>Desulfovibrio</taxon>
        <taxon>environmental samples</taxon>
    </lineage>
</organism>
<comment type="subunit">
    <text evidence="7">Monomer.</text>
</comment>
<feature type="binding site" evidence="7">
    <location>
        <begin position="25"/>
        <end position="30"/>
    </location>
    <ligand>
        <name>ATP</name>
        <dbReference type="ChEBI" id="CHEBI:30616"/>
    </ligand>
</feature>
<keyword evidence="5 7" id="KW-0067">ATP-binding</keyword>
<keyword evidence="2 7" id="KW-0808">Transferase</keyword>
<feature type="binding site" evidence="7">
    <location>
        <position position="130"/>
    </location>
    <ligand>
        <name>ATP</name>
        <dbReference type="ChEBI" id="CHEBI:30616"/>
    </ligand>
</feature>
<evidence type="ECO:0000256" key="7">
    <source>
        <dbReference type="HAMAP-Rule" id="MF_00109"/>
    </source>
</evidence>
<dbReference type="Gene3D" id="3.40.50.300">
    <property type="entry name" value="P-loop containing nucleotide triphosphate hydrolases"/>
    <property type="match status" value="1"/>
</dbReference>
<dbReference type="GO" id="GO:0000287">
    <property type="term" value="F:magnesium ion binding"/>
    <property type="evidence" value="ECO:0007669"/>
    <property type="project" value="UniProtKB-UniRule"/>
</dbReference>
<evidence type="ECO:0000256" key="1">
    <source>
        <dbReference type="ARBA" id="ARBA00022605"/>
    </source>
</evidence>
<dbReference type="GO" id="GO:0005829">
    <property type="term" value="C:cytosol"/>
    <property type="evidence" value="ECO:0007669"/>
    <property type="project" value="TreeGrafter"/>
</dbReference>
<evidence type="ECO:0000256" key="2">
    <source>
        <dbReference type="ARBA" id="ARBA00022679"/>
    </source>
</evidence>
<comment type="caution">
    <text evidence="7">Lacks conserved residue(s) required for the propagation of feature annotation.</text>
</comment>
<dbReference type="PRINTS" id="PR01100">
    <property type="entry name" value="SHIKIMTKNASE"/>
</dbReference>
<sequence length="187" mass="20097">MSSKPDLTAAPAMPAPCITLIGMAGAGKSTVGSALAQELGWAFVDSDHLIEAAYGARLQDITDKLGKAAFLDTEGKVICAIKANRTVIATGGSVIYRDAAMRHLAALGPVVYIDVPFHLIEERIARNPERGIAMNPGEKLEDIFNERKALYTYYATLRCPAEGKNPAQCARWIRDHLPEGFLKGDAA</sequence>
<dbReference type="GO" id="GO:0004765">
    <property type="term" value="F:shikimate kinase activity"/>
    <property type="evidence" value="ECO:0007669"/>
    <property type="project" value="UniProtKB-UniRule"/>
</dbReference>
<evidence type="ECO:0000256" key="5">
    <source>
        <dbReference type="ARBA" id="ARBA00022840"/>
    </source>
</evidence>
<dbReference type="InterPro" id="IPR031322">
    <property type="entry name" value="Shikimate/glucono_kinase"/>
</dbReference>
<feature type="binding site" evidence="7">
    <location>
        <position position="29"/>
    </location>
    <ligand>
        <name>Mg(2+)</name>
        <dbReference type="ChEBI" id="CHEBI:18420"/>
    </ligand>
</feature>
<dbReference type="UniPathway" id="UPA00053">
    <property type="reaction ID" value="UER00088"/>
</dbReference>
<evidence type="ECO:0000256" key="4">
    <source>
        <dbReference type="ARBA" id="ARBA00022777"/>
    </source>
</evidence>
<comment type="function">
    <text evidence="7">Catalyzes the specific phosphorylation of the 3-hydroxyl group of shikimic acid using ATP as a cosubstrate.</text>
</comment>
<keyword evidence="3 7" id="KW-0547">Nucleotide-binding</keyword>
<evidence type="ECO:0000313" key="8">
    <source>
        <dbReference type="EMBL" id="SBV98974.1"/>
    </source>
</evidence>
<feature type="binding site" evidence="7">
    <location>
        <position position="147"/>
    </location>
    <ligand>
        <name>substrate</name>
    </ligand>
</feature>
<dbReference type="InterPro" id="IPR027417">
    <property type="entry name" value="P-loop_NTPase"/>
</dbReference>
<proteinExistence type="inferred from homology"/>
<dbReference type="InterPro" id="IPR000623">
    <property type="entry name" value="Shikimate_kinase/TSH1"/>
</dbReference>
<comment type="similarity">
    <text evidence="7">Belongs to the shikimate kinase family.</text>
</comment>
<dbReference type="CDD" id="cd00464">
    <property type="entry name" value="SK"/>
    <property type="match status" value="1"/>
</dbReference>
<dbReference type="Pfam" id="PF01202">
    <property type="entry name" value="SKI"/>
    <property type="match status" value="1"/>
</dbReference>
<accession>A0A212JHR9</accession>
<feature type="binding site" evidence="7">
    <location>
        <position position="47"/>
    </location>
    <ligand>
        <name>substrate</name>
    </ligand>
</feature>
<dbReference type="RefSeq" id="WP_227118268.1">
    <property type="nucleotide sequence ID" value="NZ_CABUEN010000001.1"/>
</dbReference>